<evidence type="ECO:0000313" key="3">
    <source>
        <dbReference type="Proteomes" id="UP000324222"/>
    </source>
</evidence>
<proteinExistence type="predicted"/>
<gene>
    <name evidence="2" type="ORF">E2C01_025106</name>
</gene>
<organism evidence="2 3">
    <name type="scientific">Portunus trituberculatus</name>
    <name type="common">Swimming crab</name>
    <name type="synonym">Neptunus trituberculatus</name>
    <dbReference type="NCBI Taxonomy" id="210409"/>
    <lineage>
        <taxon>Eukaryota</taxon>
        <taxon>Metazoa</taxon>
        <taxon>Ecdysozoa</taxon>
        <taxon>Arthropoda</taxon>
        <taxon>Crustacea</taxon>
        <taxon>Multicrustacea</taxon>
        <taxon>Malacostraca</taxon>
        <taxon>Eumalacostraca</taxon>
        <taxon>Eucarida</taxon>
        <taxon>Decapoda</taxon>
        <taxon>Pleocyemata</taxon>
        <taxon>Brachyura</taxon>
        <taxon>Eubrachyura</taxon>
        <taxon>Portunoidea</taxon>
        <taxon>Portunidae</taxon>
        <taxon>Portuninae</taxon>
        <taxon>Portunus</taxon>
    </lineage>
</organism>
<feature type="compositionally biased region" description="Pro residues" evidence="1">
    <location>
        <begin position="81"/>
        <end position="93"/>
    </location>
</feature>
<feature type="compositionally biased region" description="Low complexity" evidence="1">
    <location>
        <begin position="39"/>
        <end position="48"/>
    </location>
</feature>
<dbReference type="AlphaFoldDB" id="A0A5B7EET8"/>
<keyword evidence="3" id="KW-1185">Reference proteome</keyword>
<evidence type="ECO:0000256" key="1">
    <source>
        <dbReference type="SAM" id="MobiDB-lite"/>
    </source>
</evidence>
<name>A0A5B7EET8_PORTR</name>
<sequence>MMMMTSQFRKDKGIVVTGLRLSCSGVLSRPSPPVPPTTPLTTSSPLSPRVRKPPVLSVGPACLSYLTEGDERGHRRHKTLLPPPPPPPPPPTTTQPKNSIFHGREVIEPKVVCGVKVGVGGTGQPEVGTTGGPVVSGSQRIIGSTGLFPSSAPVPPALPGVRGASLPQSPVPASASIPNSMTGAVPRPCPVPPPIGVPPVPTPPVVQAGLAVLPTIPHGLPGLPPSKQSGPCLSPALTAPQQNPEYPGRPFSRGQFGAPGIGTLTAPISLYSAARLAPPPPPPPPLPPQTEPAGPGLPGPSPSGHVDPARVSGESSAGYSGQDCPAPGTRGS</sequence>
<feature type="region of interest" description="Disordered" evidence="1">
    <location>
        <begin position="25"/>
        <end position="53"/>
    </location>
</feature>
<protein>
    <submittedName>
        <fullName evidence="2">Uncharacterized protein</fullName>
    </submittedName>
</protein>
<feature type="region of interest" description="Disordered" evidence="1">
    <location>
        <begin position="69"/>
        <end position="98"/>
    </location>
</feature>
<feature type="compositionally biased region" description="Pro residues" evidence="1">
    <location>
        <begin position="277"/>
        <end position="301"/>
    </location>
</feature>
<accession>A0A5B7EET8</accession>
<comment type="caution">
    <text evidence="2">The sequence shown here is derived from an EMBL/GenBank/DDBJ whole genome shotgun (WGS) entry which is preliminary data.</text>
</comment>
<feature type="region of interest" description="Disordered" evidence="1">
    <location>
        <begin position="219"/>
        <end position="332"/>
    </location>
</feature>
<evidence type="ECO:0000313" key="2">
    <source>
        <dbReference type="EMBL" id="MPC31809.1"/>
    </source>
</evidence>
<dbReference type="EMBL" id="VSRR010002508">
    <property type="protein sequence ID" value="MPC31809.1"/>
    <property type="molecule type" value="Genomic_DNA"/>
</dbReference>
<reference evidence="2 3" key="1">
    <citation type="submission" date="2019-05" db="EMBL/GenBank/DDBJ databases">
        <title>Another draft genome of Portunus trituberculatus and its Hox gene families provides insights of decapod evolution.</title>
        <authorList>
            <person name="Jeong J.-H."/>
            <person name="Song I."/>
            <person name="Kim S."/>
            <person name="Choi T."/>
            <person name="Kim D."/>
            <person name="Ryu S."/>
            <person name="Kim W."/>
        </authorList>
    </citation>
    <scope>NUCLEOTIDE SEQUENCE [LARGE SCALE GENOMIC DNA]</scope>
    <source>
        <tissue evidence="2">Muscle</tissue>
    </source>
</reference>
<dbReference type="OrthoDB" id="1928087at2759"/>
<dbReference type="Proteomes" id="UP000324222">
    <property type="component" value="Unassembled WGS sequence"/>
</dbReference>